<name>A0A067TCU1_GALM3</name>
<dbReference type="HOGENOM" id="CLU_973319_0_0_1"/>
<dbReference type="EMBL" id="KL142376">
    <property type="protein sequence ID" value="KDR77729.1"/>
    <property type="molecule type" value="Genomic_DNA"/>
</dbReference>
<accession>A0A067TCU1</accession>
<evidence type="ECO:0000313" key="2">
    <source>
        <dbReference type="Proteomes" id="UP000027222"/>
    </source>
</evidence>
<keyword evidence="2" id="KW-1185">Reference proteome</keyword>
<evidence type="ECO:0000313" key="1">
    <source>
        <dbReference type="EMBL" id="KDR77729.1"/>
    </source>
</evidence>
<organism evidence="1 2">
    <name type="scientific">Galerina marginata (strain CBS 339.88)</name>
    <dbReference type="NCBI Taxonomy" id="685588"/>
    <lineage>
        <taxon>Eukaryota</taxon>
        <taxon>Fungi</taxon>
        <taxon>Dikarya</taxon>
        <taxon>Basidiomycota</taxon>
        <taxon>Agaricomycotina</taxon>
        <taxon>Agaricomycetes</taxon>
        <taxon>Agaricomycetidae</taxon>
        <taxon>Agaricales</taxon>
        <taxon>Agaricineae</taxon>
        <taxon>Strophariaceae</taxon>
        <taxon>Galerina</taxon>
    </lineage>
</organism>
<dbReference type="AlphaFoldDB" id="A0A067TCU1"/>
<sequence length="286" mass="31551">MRDVGRNFDINEGLVSGNTPALVNAMTPRVCRGVTATTSICALRRVQTCAGVSPVREDPASASLTIVVMVDDATFLSLLTHLLANNTGSYEARVVLELSCEGLQLPAEVFQRFLRPSRVSAYPLLLVDVFPRLPQRLSASAVLGPSYEGFKFAATTPTTCFVYGSPNPPARRAIGTQCKSVRTPAAALRPTRFTNGAGVLPWPQPLSHPKPTLQHLRHPRFADCTQQPPLYDRCSTVAHRFAYVTQHRPQAPRFVGFRIWALSAGKQHESHEEARVDFRFAFGWRL</sequence>
<dbReference type="Proteomes" id="UP000027222">
    <property type="component" value="Unassembled WGS sequence"/>
</dbReference>
<gene>
    <name evidence="1" type="ORF">GALMADRAFT_138786</name>
</gene>
<proteinExistence type="predicted"/>
<reference evidence="2" key="1">
    <citation type="journal article" date="2014" name="Proc. Natl. Acad. Sci. U.S.A.">
        <title>Extensive sampling of basidiomycete genomes demonstrates inadequacy of the white-rot/brown-rot paradigm for wood decay fungi.</title>
        <authorList>
            <person name="Riley R."/>
            <person name="Salamov A.A."/>
            <person name="Brown D.W."/>
            <person name="Nagy L.G."/>
            <person name="Floudas D."/>
            <person name="Held B.W."/>
            <person name="Levasseur A."/>
            <person name="Lombard V."/>
            <person name="Morin E."/>
            <person name="Otillar R."/>
            <person name="Lindquist E.A."/>
            <person name="Sun H."/>
            <person name="LaButti K.M."/>
            <person name="Schmutz J."/>
            <person name="Jabbour D."/>
            <person name="Luo H."/>
            <person name="Baker S.E."/>
            <person name="Pisabarro A.G."/>
            <person name="Walton J.D."/>
            <person name="Blanchette R.A."/>
            <person name="Henrissat B."/>
            <person name="Martin F."/>
            <person name="Cullen D."/>
            <person name="Hibbett D.S."/>
            <person name="Grigoriev I.V."/>
        </authorList>
    </citation>
    <scope>NUCLEOTIDE SEQUENCE [LARGE SCALE GENOMIC DNA]</scope>
    <source>
        <strain evidence="2">CBS 339.88</strain>
    </source>
</reference>
<protein>
    <submittedName>
        <fullName evidence="1">Uncharacterized protein</fullName>
    </submittedName>
</protein>